<sequence length="206" mass="24324">MVEKILARSKRLLYYTTFRVIKLTKLPREIVYGSERLQVVYYDKNGHYNAHFDSETHKMSHIPCCHQMEEKKMLNFEVACRLCRYITILYYLNDVEEGGETAFPVADNKTLDMEYLKDNRVDKDYFNLSHNCNLGNLIIKPRKGTAIMWYNHFMDKKSGWLGEMDEYSLHGGCDILKGEKWIANNWITAPYENSADIKSTWLSFYV</sequence>
<dbReference type="InterPro" id="IPR044862">
    <property type="entry name" value="Pro_4_hyd_alph_FE2OG_OXY"/>
</dbReference>
<dbReference type="Gene3D" id="2.60.120.620">
    <property type="entry name" value="q2cbj1_9rhob like domain"/>
    <property type="match status" value="1"/>
</dbReference>
<dbReference type="Proteomes" id="UP001249851">
    <property type="component" value="Unassembled WGS sequence"/>
</dbReference>
<reference evidence="6" key="1">
    <citation type="journal article" date="2023" name="G3 (Bethesda)">
        <title>Whole genome assembly and annotation of the endangered Caribbean coral Acropora cervicornis.</title>
        <authorList>
            <person name="Selwyn J.D."/>
            <person name="Vollmer S.V."/>
        </authorList>
    </citation>
    <scope>NUCLEOTIDE SEQUENCE</scope>
    <source>
        <strain evidence="6">K2</strain>
    </source>
</reference>
<dbReference type="PANTHER" id="PTHR10869">
    <property type="entry name" value="PROLYL 4-HYDROXYLASE ALPHA SUBUNIT"/>
    <property type="match status" value="1"/>
</dbReference>
<evidence type="ECO:0000313" key="7">
    <source>
        <dbReference type="Proteomes" id="UP001249851"/>
    </source>
</evidence>
<name>A0AAD9PXL0_ACRCE</name>
<dbReference type="PANTHER" id="PTHR10869:SF246">
    <property type="entry name" value="TRANSMEMBRANE PROLYL 4-HYDROXYLASE"/>
    <property type="match status" value="1"/>
</dbReference>
<reference evidence="6" key="2">
    <citation type="journal article" date="2023" name="Science">
        <title>Genomic signatures of disease resistance in endangered staghorn corals.</title>
        <authorList>
            <person name="Vollmer S.V."/>
            <person name="Selwyn J.D."/>
            <person name="Despard B.A."/>
            <person name="Roesel C.L."/>
        </authorList>
    </citation>
    <scope>NUCLEOTIDE SEQUENCE</scope>
    <source>
        <strain evidence="6">K2</strain>
    </source>
</reference>
<keyword evidence="7" id="KW-1185">Reference proteome</keyword>
<dbReference type="GO" id="GO:0004656">
    <property type="term" value="F:procollagen-proline 4-dioxygenase activity"/>
    <property type="evidence" value="ECO:0007669"/>
    <property type="project" value="TreeGrafter"/>
</dbReference>
<evidence type="ECO:0000256" key="1">
    <source>
        <dbReference type="ARBA" id="ARBA00022723"/>
    </source>
</evidence>
<evidence type="ECO:0000256" key="4">
    <source>
        <dbReference type="RuleBase" id="RU003682"/>
    </source>
</evidence>
<dbReference type="GO" id="GO:0005783">
    <property type="term" value="C:endoplasmic reticulum"/>
    <property type="evidence" value="ECO:0007669"/>
    <property type="project" value="TreeGrafter"/>
</dbReference>
<evidence type="ECO:0000259" key="5">
    <source>
        <dbReference type="PROSITE" id="PS51471"/>
    </source>
</evidence>
<proteinExistence type="inferred from homology"/>
<keyword evidence="6" id="KW-0812">Transmembrane</keyword>
<evidence type="ECO:0000256" key="3">
    <source>
        <dbReference type="ARBA" id="ARBA00023004"/>
    </source>
</evidence>
<comment type="caution">
    <text evidence="6">The sequence shown here is derived from an EMBL/GenBank/DDBJ whole genome shotgun (WGS) entry which is preliminary data.</text>
</comment>
<evidence type="ECO:0000256" key="2">
    <source>
        <dbReference type="ARBA" id="ARBA00022896"/>
    </source>
</evidence>
<comment type="similarity">
    <text evidence="4">Belongs to the iron/ascorbate-dependent oxidoreductase family.</text>
</comment>
<organism evidence="6 7">
    <name type="scientific">Acropora cervicornis</name>
    <name type="common">Staghorn coral</name>
    <dbReference type="NCBI Taxonomy" id="6130"/>
    <lineage>
        <taxon>Eukaryota</taxon>
        <taxon>Metazoa</taxon>
        <taxon>Cnidaria</taxon>
        <taxon>Anthozoa</taxon>
        <taxon>Hexacorallia</taxon>
        <taxon>Scleractinia</taxon>
        <taxon>Astrocoeniina</taxon>
        <taxon>Acroporidae</taxon>
        <taxon>Acropora</taxon>
    </lineage>
</organism>
<dbReference type="InterPro" id="IPR045054">
    <property type="entry name" value="P4HA-like"/>
</dbReference>
<keyword evidence="6" id="KW-0472">Membrane</keyword>
<keyword evidence="1 4" id="KW-0479">Metal-binding</keyword>
<dbReference type="AlphaFoldDB" id="A0AAD9PXL0"/>
<evidence type="ECO:0000313" key="6">
    <source>
        <dbReference type="EMBL" id="KAK2551032.1"/>
    </source>
</evidence>
<keyword evidence="4" id="KW-0560">Oxidoreductase</keyword>
<keyword evidence="2" id="KW-0847">Vitamin C</keyword>
<accession>A0AAD9PXL0</accession>
<dbReference type="PROSITE" id="PS51471">
    <property type="entry name" value="FE2OG_OXY"/>
    <property type="match status" value="1"/>
</dbReference>
<dbReference type="Pfam" id="PF13640">
    <property type="entry name" value="2OG-FeII_Oxy_3"/>
    <property type="match status" value="1"/>
</dbReference>
<gene>
    <name evidence="6" type="ORF">P5673_028257</name>
</gene>
<dbReference type="GO" id="GO:0031418">
    <property type="term" value="F:L-ascorbic acid binding"/>
    <property type="evidence" value="ECO:0007669"/>
    <property type="project" value="UniProtKB-KW"/>
</dbReference>
<dbReference type="InterPro" id="IPR005123">
    <property type="entry name" value="Oxoglu/Fe-dep_dioxygenase_dom"/>
</dbReference>
<dbReference type="GO" id="GO:0046872">
    <property type="term" value="F:metal ion binding"/>
    <property type="evidence" value="ECO:0007669"/>
    <property type="project" value="UniProtKB-KW"/>
</dbReference>
<feature type="domain" description="Fe2OG dioxygenase" evidence="5">
    <location>
        <begin position="33"/>
        <end position="189"/>
    </location>
</feature>
<dbReference type="EMBL" id="JARQWQ010000103">
    <property type="protein sequence ID" value="KAK2551032.1"/>
    <property type="molecule type" value="Genomic_DNA"/>
</dbReference>
<protein>
    <submittedName>
        <fullName evidence="6">Transmembrane prolyl 4-hydroxylase</fullName>
    </submittedName>
</protein>
<keyword evidence="3 4" id="KW-0408">Iron</keyword>